<dbReference type="RefSeq" id="WP_011595846.1">
    <property type="nucleotide sequence ID" value="NC_008268.1"/>
</dbReference>
<proteinExistence type="predicted"/>
<evidence type="ECO:0000313" key="4">
    <source>
        <dbReference type="Proteomes" id="UP000008710"/>
    </source>
</evidence>
<keyword evidence="2" id="KW-0472">Membrane</keyword>
<organism evidence="3 4">
    <name type="scientific">Rhodococcus jostii (strain RHA1)</name>
    <dbReference type="NCBI Taxonomy" id="101510"/>
    <lineage>
        <taxon>Bacteria</taxon>
        <taxon>Bacillati</taxon>
        <taxon>Actinomycetota</taxon>
        <taxon>Actinomycetes</taxon>
        <taxon>Mycobacteriales</taxon>
        <taxon>Nocardiaceae</taxon>
        <taxon>Rhodococcus</taxon>
    </lineage>
</organism>
<feature type="region of interest" description="Disordered" evidence="1">
    <location>
        <begin position="210"/>
        <end position="368"/>
    </location>
</feature>
<dbReference type="HOGENOM" id="CLU_752016_0_0_11"/>
<feature type="region of interest" description="Disordered" evidence="1">
    <location>
        <begin position="128"/>
        <end position="147"/>
    </location>
</feature>
<sequence length="368" mass="39248">MSEQVAVTTNTCISISANQQKLLDKHVEALWDWRDAYHRMEDAERGWREARDRRDEYEKNYAEQWSSGADPSREQTTSREELDRLRQEEERLYQEWQDRIAEWEVTRTALKEAWHNALEGGLTTDILRESHSYPRPPSESTPKSKPKPKLSILAAIAAIAAIAVLAIAASVALSLRAVEMPKQTPRSEPATARCWEKDGKLVCEAAESFTPPTPHPADRGTFPAEQAPVAGGLGGDPEQPTVPNFGSEAASSAGGGFQMPETPGLSGETGGGFEMPETPGLSGETGGGFEMPETPGLSGETGGGFEMPETPGLSGETGGGFEMPETPGLSGETGGGFEMPETPGLSGETGGGFQMPETPGLDADGLTG</sequence>
<name>Q0SBV0_RHOJR</name>
<feature type="region of interest" description="Disordered" evidence="1">
    <location>
        <begin position="61"/>
        <end position="83"/>
    </location>
</feature>
<dbReference type="EMBL" id="CP000431">
    <property type="protein sequence ID" value="ABG94986.1"/>
    <property type="molecule type" value="Genomic_DNA"/>
</dbReference>
<reference evidence="4" key="1">
    <citation type="journal article" date="2006" name="Proc. Natl. Acad. Sci. U.S.A.">
        <title>The complete genome of Rhodococcus sp. RHA1 provides insights into a catabolic powerhouse.</title>
        <authorList>
            <person name="McLeod M.P."/>
            <person name="Warren R.L."/>
            <person name="Hsiao W.W.L."/>
            <person name="Araki N."/>
            <person name="Myhre M."/>
            <person name="Fernandes C."/>
            <person name="Miyazawa D."/>
            <person name="Wong W."/>
            <person name="Lillquist A.L."/>
            <person name="Wang D."/>
            <person name="Dosanjh M."/>
            <person name="Hara H."/>
            <person name="Petrescu A."/>
            <person name="Morin R.D."/>
            <person name="Yang G."/>
            <person name="Stott J.M."/>
            <person name="Schein J.E."/>
            <person name="Shin H."/>
            <person name="Smailus D."/>
            <person name="Siddiqui A.S."/>
            <person name="Marra M.A."/>
            <person name="Jones S.J.M."/>
            <person name="Holt R."/>
            <person name="Brinkman F.S.L."/>
            <person name="Miyauchi K."/>
            <person name="Fukuda M."/>
            <person name="Davies J.E."/>
            <person name="Mohn W.W."/>
            <person name="Eltis L.D."/>
        </authorList>
    </citation>
    <scope>NUCLEOTIDE SEQUENCE [LARGE SCALE GENOMIC DNA]</scope>
    <source>
        <strain evidence="4">RHA1</strain>
    </source>
</reference>
<accession>Q0SBV0</accession>
<feature type="transmembrane region" description="Helical" evidence="2">
    <location>
        <begin position="152"/>
        <end position="175"/>
    </location>
</feature>
<dbReference type="eggNOG" id="ENOG502Z7RH">
    <property type="taxonomic scope" value="Bacteria"/>
</dbReference>
<keyword evidence="2" id="KW-1133">Transmembrane helix</keyword>
<keyword evidence="2" id="KW-0812">Transmembrane</keyword>
<dbReference type="KEGG" id="rha:RHA1_ro03183"/>
<feature type="compositionally biased region" description="Basic and acidic residues" evidence="1">
    <location>
        <begin position="71"/>
        <end position="83"/>
    </location>
</feature>
<evidence type="ECO:0000256" key="2">
    <source>
        <dbReference type="SAM" id="Phobius"/>
    </source>
</evidence>
<dbReference type="Proteomes" id="UP000008710">
    <property type="component" value="Chromosome"/>
</dbReference>
<evidence type="ECO:0000313" key="3">
    <source>
        <dbReference type="EMBL" id="ABG94986.1"/>
    </source>
</evidence>
<protein>
    <submittedName>
        <fullName evidence="3">Uncharacterized protein</fullName>
    </submittedName>
</protein>
<gene>
    <name evidence="3" type="ordered locus">RHA1_ro03183</name>
</gene>
<dbReference type="AlphaFoldDB" id="Q0SBV0"/>
<evidence type="ECO:0000256" key="1">
    <source>
        <dbReference type="SAM" id="MobiDB-lite"/>
    </source>
</evidence>